<gene>
    <name evidence="2" type="ORF">DFP72DRAFT_1177627</name>
</gene>
<dbReference type="EMBL" id="JACGCI010000136">
    <property type="protein sequence ID" value="KAF6743756.1"/>
    <property type="molecule type" value="Genomic_DNA"/>
</dbReference>
<proteinExistence type="predicted"/>
<feature type="region of interest" description="Disordered" evidence="1">
    <location>
        <begin position="230"/>
        <end position="423"/>
    </location>
</feature>
<organism evidence="2 3">
    <name type="scientific">Ephemerocybe angulata</name>
    <dbReference type="NCBI Taxonomy" id="980116"/>
    <lineage>
        <taxon>Eukaryota</taxon>
        <taxon>Fungi</taxon>
        <taxon>Dikarya</taxon>
        <taxon>Basidiomycota</taxon>
        <taxon>Agaricomycotina</taxon>
        <taxon>Agaricomycetes</taxon>
        <taxon>Agaricomycetidae</taxon>
        <taxon>Agaricales</taxon>
        <taxon>Agaricineae</taxon>
        <taxon>Psathyrellaceae</taxon>
        <taxon>Ephemerocybe</taxon>
    </lineage>
</organism>
<feature type="region of interest" description="Disordered" evidence="1">
    <location>
        <begin position="121"/>
        <end position="163"/>
    </location>
</feature>
<feature type="compositionally biased region" description="Basic and acidic residues" evidence="1">
    <location>
        <begin position="257"/>
        <end position="276"/>
    </location>
</feature>
<dbReference type="OrthoDB" id="2678679at2759"/>
<dbReference type="Proteomes" id="UP000521943">
    <property type="component" value="Unassembled WGS sequence"/>
</dbReference>
<evidence type="ECO:0000256" key="1">
    <source>
        <dbReference type="SAM" id="MobiDB-lite"/>
    </source>
</evidence>
<reference evidence="2 3" key="1">
    <citation type="submission" date="2020-07" db="EMBL/GenBank/DDBJ databases">
        <title>Comparative genomics of pyrophilous fungi reveals a link between fire events and developmental genes.</title>
        <authorList>
            <consortium name="DOE Joint Genome Institute"/>
            <person name="Steindorff A.S."/>
            <person name="Carver A."/>
            <person name="Calhoun S."/>
            <person name="Stillman K."/>
            <person name="Liu H."/>
            <person name="Lipzen A."/>
            <person name="Pangilinan J."/>
            <person name="Labutti K."/>
            <person name="Bruns T.D."/>
            <person name="Grigoriev I.V."/>
        </authorList>
    </citation>
    <scope>NUCLEOTIDE SEQUENCE [LARGE SCALE GENOMIC DNA]</scope>
    <source>
        <strain evidence="2 3">CBS 144469</strain>
    </source>
</reference>
<name>A0A8H6HCK1_9AGAR</name>
<feature type="compositionally biased region" description="Polar residues" evidence="1">
    <location>
        <begin position="150"/>
        <end position="163"/>
    </location>
</feature>
<feature type="region of interest" description="Disordered" evidence="1">
    <location>
        <begin position="1"/>
        <end position="44"/>
    </location>
</feature>
<dbReference type="AlphaFoldDB" id="A0A8H6HCK1"/>
<feature type="compositionally biased region" description="Polar residues" evidence="1">
    <location>
        <begin position="398"/>
        <end position="421"/>
    </location>
</feature>
<sequence>MEAHEQGAATEKPFGGTAGLGAAGKSGIASGTGKVMDPGIPAPPPQLLNVPPPSEFPNAAEGSVEVARIKRTAQGMEEPRDRLAKFMDDIQASAEMLEKKPDVLLPSMVARASDLKARDIQEPDRDVLAPTNGGDVTMADPAAVGGPESTIDTDPSSLAKSSGINLSAASHPDLNNTSTAQLNAVELNPDPPASQRTLPCKCGKTWVMSNCPTHASLSGVRPPTRHEIFTSAATPRTEDAGQRPKRKAASNSSAKVQELESANKRQKRDGHGEARVAKVTSVKVKVKRPSTTKAKTASTDGVQMGGSPSTATKSASTGKKQANAGKTHDARIASESASTTGAGAGEEGEGNLKTPGRRGRKRKADSDVALGGPVMEQSPQGPSHSHKPPDPRQPDAPSHTNPSISACTQSNRSEAQPQMNPAQAHAPLLSLPSEIRALIDAKGKAKFEGPPEECGFGWLGLFRILGLEEKRIVLGSGIRKDRATASAVACVQWRFRVQWMPGGEGIFKKDAAIGLDLSRPWWSIPPPPSGSGVVGMASVAAASASAVSRGLRSLSTLGSRLSAVAAGKQPERRGLDSPSVHLGSASESVSEKIGVETTTPELYLHPRQAHPSYRSAPGTELYSSLLPQPLLAEFNSFISNDVFPSGWFCSACGKVNFQVAMRHRKCTSLKCLQDTQPATTYAQDLADIRGPHSCSPCCLPFNDCSDSVLGTSTSWNNGMRTLSYYYPPSGPAEAQPEEPSPESCIRKVWVKHVFTCNLAHLQKAASEMIHVLQTEVELRRNVEDASSPFFKCAYDLSTSGGDSCE</sequence>
<evidence type="ECO:0000313" key="2">
    <source>
        <dbReference type="EMBL" id="KAF6743756.1"/>
    </source>
</evidence>
<accession>A0A8H6HCK1</accession>
<evidence type="ECO:0000313" key="3">
    <source>
        <dbReference type="Proteomes" id="UP000521943"/>
    </source>
</evidence>
<comment type="caution">
    <text evidence="2">The sequence shown here is derived from an EMBL/GenBank/DDBJ whole genome shotgun (WGS) entry which is preliminary data.</text>
</comment>
<protein>
    <submittedName>
        <fullName evidence="2">Uncharacterized protein</fullName>
    </submittedName>
</protein>
<keyword evidence="3" id="KW-1185">Reference proteome</keyword>
<feature type="compositionally biased region" description="Polar residues" evidence="1">
    <location>
        <begin position="294"/>
        <end position="320"/>
    </location>
</feature>
<feature type="region of interest" description="Disordered" evidence="1">
    <location>
        <begin position="568"/>
        <end position="593"/>
    </location>
</feature>